<evidence type="ECO:0000313" key="8">
    <source>
        <dbReference type="EMBL" id="QED28791.1"/>
    </source>
</evidence>
<dbReference type="KEGG" id="bbae:FRD01_16405"/>
<feature type="domain" description="Large ribosomal subunit protein uL30-like ferredoxin-like fold" evidence="7">
    <location>
        <begin position="4"/>
        <end position="54"/>
    </location>
</feature>
<dbReference type="PIRSF" id="PIRSF002211">
    <property type="entry name" value="Ribosomal_L30_bac-type"/>
    <property type="match status" value="1"/>
</dbReference>
<proteinExistence type="inferred from homology"/>
<protein>
    <recommendedName>
        <fullName evidence="5">50S ribosomal protein L30</fullName>
    </recommendedName>
</protein>
<dbReference type="EMBL" id="CP042467">
    <property type="protein sequence ID" value="QED28791.1"/>
    <property type="molecule type" value="Genomic_DNA"/>
</dbReference>
<dbReference type="PROSITE" id="PS00634">
    <property type="entry name" value="RIBOSOMAL_L30"/>
    <property type="match status" value="1"/>
</dbReference>
<dbReference type="OrthoDB" id="9812790at2"/>
<dbReference type="AlphaFoldDB" id="A0A5B8XU14"/>
<dbReference type="InterPro" id="IPR036919">
    <property type="entry name" value="Ribo_uL30_ferredoxin-like_sf"/>
</dbReference>
<evidence type="ECO:0000256" key="3">
    <source>
        <dbReference type="ARBA" id="ARBA00022980"/>
    </source>
</evidence>
<evidence type="ECO:0000313" key="9">
    <source>
        <dbReference type="Proteomes" id="UP000321595"/>
    </source>
</evidence>
<dbReference type="PANTHER" id="PTHR15892:SF2">
    <property type="entry name" value="LARGE RIBOSOMAL SUBUNIT PROTEIN UL30M"/>
    <property type="match status" value="1"/>
</dbReference>
<evidence type="ECO:0000256" key="1">
    <source>
        <dbReference type="ARBA" id="ARBA00007594"/>
    </source>
</evidence>
<comment type="subunit">
    <text evidence="2">Part of the 50S ribosomal subunit.</text>
</comment>
<dbReference type="InterPro" id="IPR018038">
    <property type="entry name" value="Ribosomal_uL30_CS"/>
</dbReference>
<evidence type="ECO:0000256" key="4">
    <source>
        <dbReference type="ARBA" id="ARBA00023274"/>
    </source>
</evidence>
<dbReference type="RefSeq" id="WP_146961538.1">
    <property type="nucleotide sequence ID" value="NZ_CP042467.1"/>
</dbReference>
<keyword evidence="4 6" id="KW-0687">Ribonucleoprotein</keyword>
<dbReference type="CDD" id="cd01658">
    <property type="entry name" value="Ribosomal_L30"/>
    <property type="match status" value="1"/>
</dbReference>
<dbReference type="InterPro" id="IPR016082">
    <property type="entry name" value="Ribosomal_uL30_ferredoxin-like"/>
</dbReference>
<name>A0A5B8XU14_9DELT</name>
<comment type="similarity">
    <text evidence="1 6">Belongs to the universal ribosomal protein uL30 family.</text>
</comment>
<evidence type="ECO:0000256" key="2">
    <source>
        <dbReference type="ARBA" id="ARBA00011838"/>
    </source>
</evidence>
<gene>
    <name evidence="8" type="primary">rpmD</name>
    <name evidence="8" type="ORF">FRD01_16405</name>
</gene>
<dbReference type="HAMAP" id="MF_01371_B">
    <property type="entry name" value="Ribosomal_uL30_B"/>
    <property type="match status" value="1"/>
</dbReference>
<dbReference type="GO" id="GO:0015934">
    <property type="term" value="C:large ribosomal subunit"/>
    <property type="evidence" value="ECO:0007669"/>
    <property type="project" value="InterPro"/>
</dbReference>
<dbReference type="Gene3D" id="3.30.1390.20">
    <property type="entry name" value="Ribosomal protein L30, ferredoxin-like fold domain"/>
    <property type="match status" value="1"/>
</dbReference>
<evidence type="ECO:0000259" key="7">
    <source>
        <dbReference type="Pfam" id="PF00327"/>
    </source>
</evidence>
<accession>A0A5B8XU14</accession>
<evidence type="ECO:0000256" key="6">
    <source>
        <dbReference type="RuleBase" id="RU003734"/>
    </source>
</evidence>
<dbReference type="PANTHER" id="PTHR15892">
    <property type="entry name" value="MITOCHONDRIAL RIBOSOMAL PROTEIN L30"/>
    <property type="match status" value="1"/>
</dbReference>
<dbReference type="GO" id="GO:0006412">
    <property type="term" value="P:translation"/>
    <property type="evidence" value="ECO:0007669"/>
    <property type="project" value="InterPro"/>
</dbReference>
<reference evidence="8 9" key="1">
    <citation type="submission" date="2019-08" db="EMBL/GenBank/DDBJ databases">
        <authorList>
            <person name="Liang Q."/>
        </authorList>
    </citation>
    <scope>NUCLEOTIDE SEQUENCE [LARGE SCALE GENOMIC DNA]</scope>
    <source>
        <strain evidence="8 9">V1718</strain>
    </source>
</reference>
<dbReference type="InterPro" id="IPR005996">
    <property type="entry name" value="Ribosomal_uL30_bac-type"/>
</dbReference>
<dbReference type="GO" id="GO:0003735">
    <property type="term" value="F:structural constituent of ribosome"/>
    <property type="evidence" value="ECO:0007669"/>
    <property type="project" value="InterPro"/>
</dbReference>
<sequence length="61" mass="6797">MGQIKVTQTRGLAGKPESQRLAIKGLGLRRRHHTVVVEDTDAIRGLISKVVHLVEVEEIKE</sequence>
<keyword evidence="9" id="KW-1185">Reference proteome</keyword>
<dbReference type="Proteomes" id="UP000321595">
    <property type="component" value="Chromosome"/>
</dbReference>
<keyword evidence="3 6" id="KW-0689">Ribosomal protein</keyword>
<dbReference type="NCBIfam" id="TIGR01308">
    <property type="entry name" value="rpmD_bact"/>
    <property type="match status" value="1"/>
</dbReference>
<dbReference type="SUPFAM" id="SSF55129">
    <property type="entry name" value="Ribosomal protein L30p/L7e"/>
    <property type="match status" value="1"/>
</dbReference>
<organism evidence="8 9">
    <name type="scientific">Microvenator marinus</name>
    <dbReference type="NCBI Taxonomy" id="2600177"/>
    <lineage>
        <taxon>Bacteria</taxon>
        <taxon>Deltaproteobacteria</taxon>
        <taxon>Bradymonadales</taxon>
        <taxon>Microvenatoraceae</taxon>
        <taxon>Microvenator</taxon>
    </lineage>
</organism>
<evidence type="ECO:0000256" key="5">
    <source>
        <dbReference type="ARBA" id="ARBA00035492"/>
    </source>
</evidence>
<dbReference type="Pfam" id="PF00327">
    <property type="entry name" value="Ribosomal_L30"/>
    <property type="match status" value="1"/>
</dbReference>